<feature type="compositionally biased region" description="Basic and acidic residues" evidence="1">
    <location>
        <begin position="285"/>
        <end position="305"/>
    </location>
</feature>
<reference evidence="3" key="1">
    <citation type="journal article" date="2023" name="G3 (Bethesda)">
        <title>A reference genome for the long-term kleptoplast-retaining sea slug Elysia crispata morphotype clarki.</title>
        <authorList>
            <person name="Eastman K.E."/>
            <person name="Pendleton A.L."/>
            <person name="Shaikh M.A."/>
            <person name="Suttiyut T."/>
            <person name="Ogas R."/>
            <person name="Tomko P."/>
            <person name="Gavelis G."/>
            <person name="Widhalm J.R."/>
            <person name="Wisecaver J.H."/>
        </authorList>
    </citation>
    <scope>NUCLEOTIDE SEQUENCE</scope>
    <source>
        <strain evidence="3">ECLA1</strain>
    </source>
</reference>
<evidence type="ECO:0000313" key="4">
    <source>
        <dbReference type="Proteomes" id="UP001283361"/>
    </source>
</evidence>
<feature type="compositionally biased region" description="Basic and acidic residues" evidence="1">
    <location>
        <begin position="263"/>
        <end position="277"/>
    </location>
</feature>
<dbReference type="Gene3D" id="1.20.140.150">
    <property type="match status" value="1"/>
</dbReference>
<accession>A0AAE1CVP8</accession>
<dbReference type="Proteomes" id="UP001283361">
    <property type="component" value="Unassembled WGS sequence"/>
</dbReference>
<name>A0AAE1CVP8_9GAST</name>
<keyword evidence="2" id="KW-1133">Transmembrane helix</keyword>
<feature type="transmembrane region" description="Helical" evidence="2">
    <location>
        <begin position="131"/>
        <end position="151"/>
    </location>
</feature>
<gene>
    <name evidence="3" type="ORF">RRG08_050489</name>
</gene>
<organism evidence="3 4">
    <name type="scientific">Elysia crispata</name>
    <name type="common">lettuce slug</name>
    <dbReference type="NCBI Taxonomy" id="231223"/>
    <lineage>
        <taxon>Eukaryota</taxon>
        <taxon>Metazoa</taxon>
        <taxon>Spiralia</taxon>
        <taxon>Lophotrochozoa</taxon>
        <taxon>Mollusca</taxon>
        <taxon>Gastropoda</taxon>
        <taxon>Heterobranchia</taxon>
        <taxon>Euthyneura</taxon>
        <taxon>Panpulmonata</taxon>
        <taxon>Sacoglossa</taxon>
        <taxon>Placobranchoidea</taxon>
        <taxon>Plakobranchidae</taxon>
        <taxon>Elysia</taxon>
    </lineage>
</organism>
<protein>
    <recommendedName>
        <fullName evidence="5">Transmembrane protein</fullName>
    </recommendedName>
</protein>
<evidence type="ECO:0000313" key="3">
    <source>
        <dbReference type="EMBL" id="KAK3739285.1"/>
    </source>
</evidence>
<keyword evidence="4" id="KW-1185">Reference proteome</keyword>
<feature type="compositionally biased region" description="Basic and acidic residues" evidence="1">
    <location>
        <begin position="344"/>
        <end position="357"/>
    </location>
</feature>
<feature type="region of interest" description="Disordered" evidence="1">
    <location>
        <begin position="263"/>
        <end position="305"/>
    </location>
</feature>
<feature type="region of interest" description="Disordered" evidence="1">
    <location>
        <begin position="335"/>
        <end position="357"/>
    </location>
</feature>
<keyword evidence="2" id="KW-0812">Transmembrane</keyword>
<dbReference type="AlphaFoldDB" id="A0AAE1CVP8"/>
<keyword evidence="2" id="KW-0472">Membrane</keyword>
<dbReference type="EMBL" id="JAWDGP010006541">
    <property type="protein sequence ID" value="KAK3739285.1"/>
    <property type="molecule type" value="Genomic_DNA"/>
</dbReference>
<feature type="transmembrane region" description="Helical" evidence="2">
    <location>
        <begin position="48"/>
        <end position="69"/>
    </location>
</feature>
<comment type="caution">
    <text evidence="3">The sequence shown here is derived from an EMBL/GenBank/DDBJ whole genome shotgun (WGS) entry which is preliminary data.</text>
</comment>
<evidence type="ECO:0000256" key="1">
    <source>
        <dbReference type="SAM" id="MobiDB-lite"/>
    </source>
</evidence>
<evidence type="ECO:0000256" key="2">
    <source>
        <dbReference type="SAM" id="Phobius"/>
    </source>
</evidence>
<feature type="transmembrane region" description="Helical" evidence="2">
    <location>
        <begin position="163"/>
        <end position="186"/>
    </location>
</feature>
<proteinExistence type="predicted"/>
<feature type="transmembrane region" description="Helical" evidence="2">
    <location>
        <begin position="206"/>
        <end position="227"/>
    </location>
</feature>
<evidence type="ECO:0008006" key="5">
    <source>
        <dbReference type="Google" id="ProtNLM"/>
    </source>
</evidence>
<sequence>MATLEEDNRSSTGNDFYSIQLHEAVVEPEVDQSEIKKLSAASCRSKQLIFCVGIGLTLGGITTFLVGAFSNSWIVMAGEGQTTVPHPDRLLHHLGPWQACTHTGHCAEPWLVAPGLGNGDKSRIQGSQTTLILSTLFYLTGAALIILRLAGSRLTKVVICRKLLSGAVPEALLALATVLAFLSILLMGEIKQRLLPYQHQTVRAGWALLVCLAAIIATVLGAVLLVFSRHTCDVVVMETSSLREVMLEVLGFCWQREDEGMKQGGDDRTFPHTRLDESDIGAGRVGEEGCGREEEKTREGEVHQDDSRCAHDGRVVHGSDAVVYQGGEDIVIHLSGGNSGVHGDGGDQYRDSEISQA</sequence>